<dbReference type="Pfam" id="PF00842">
    <property type="entry name" value="Ala_racemase_C"/>
    <property type="match status" value="1"/>
</dbReference>
<dbReference type="GO" id="GO:0030170">
    <property type="term" value="F:pyridoxal phosphate binding"/>
    <property type="evidence" value="ECO:0007669"/>
    <property type="project" value="UniProtKB-UniRule"/>
</dbReference>
<comment type="catalytic activity">
    <reaction evidence="1 6">
        <text>L-alanine = D-alanine</text>
        <dbReference type="Rhea" id="RHEA:20249"/>
        <dbReference type="ChEBI" id="CHEBI:57416"/>
        <dbReference type="ChEBI" id="CHEBI:57972"/>
        <dbReference type="EC" id="5.1.1.1"/>
    </reaction>
</comment>
<dbReference type="Gene3D" id="3.20.20.10">
    <property type="entry name" value="Alanine racemase"/>
    <property type="match status" value="1"/>
</dbReference>
<organism evidence="10">
    <name type="scientific">Candidatus Tisiphia endosymbiont of Sergentomyia squamirostris</name>
    <dbReference type="NCBI Taxonomy" id="3113639"/>
    <lineage>
        <taxon>Bacteria</taxon>
        <taxon>Pseudomonadati</taxon>
        <taxon>Pseudomonadota</taxon>
        <taxon>Alphaproteobacteria</taxon>
        <taxon>Rickettsiales</taxon>
        <taxon>Rickettsiaceae</taxon>
        <taxon>Rickettsieae</taxon>
        <taxon>Candidatus Tisiphia</taxon>
    </lineage>
</organism>
<dbReference type="PRINTS" id="PR00992">
    <property type="entry name" value="ALARACEMASE"/>
</dbReference>
<evidence type="ECO:0000256" key="1">
    <source>
        <dbReference type="ARBA" id="ARBA00000316"/>
    </source>
</evidence>
<evidence type="ECO:0000259" key="9">
    <source>
        <dbReference type="SMART" id="SM01005"/>
    </source>
</evidence>
<dbReference type="Gene3D" id="2.40.37.10">
    <property type="entry name" value="Lyase, Ornithine Decarboxylase, Chain A, domain 1"/>
    <property type="match status" value="1"/>
</dbReference>
<comment type="cofactor">
    <cofactor evidence="2 6 7">
        <name>pyridoxal 5'-phosphate</name>
        <dbReference type="ChEBI" id="CHEBI:597326"/>
    </cofactor>
</comment>
<evidence type="ECO:0000256" key="6">
    <source>
        <dbReference type="HAMAP-Rule" id="MF_01201"/>
    </source>
</evidence>
<dbReference type="GO" id="GO:0030632">
    <property type="term" value="P:D-alanine biosynthetic process"/>
    <property type="evidence" value="ECO:0007669"/>
    <property type="project" value="UniProtKB-UniRule"/>
</dbReference>
<evidence type="ECO:0000313" key="10">
    <source>
        <dbReference type="EMBL" id="BFD46260.1"/>
    </source>
</evidence>
<dbReference type="InterPro" id="IPR000821">
    <property type="entry name" value="Ala_racemase"/>
</dbReference>
<dbReference type="InterPro" id="IPR011079">
    <property type="entry name" value="Ala_racemase_C"/>
</dbReference>
<sequence length="366" mass="40830">MHTDRCTLEIDLAKIRANYRIISKICKTSEIASVVKANSYGLGADAIAPALQMENCQSFFVTSVDEGISLRKVLGQKSNIFVFNGVFSNDVEEFRNSNLIPVLNSLKQVEIWQEFASLKKEVLPCTIHVDTGMNRLGMIDTEMQHIIDKPDLLVGLELQYIISHLSASEVVDNPYNLQQLKKFKHYLKYFPKVKASLANSSSIFLGKEYHFNLIRPGAALYGINPLGNTSKNPMHNPIRLTAPIIQLQELSPESYIGYNMTFKTNSNRLIATLPLGYADGYPRAFSNCGVVVIDSHSAPVVGRVSMDSITVDVTELPPNKIFLGQQAEIIGNYCTLDKIANIINTIGYEILTLLGSRYKRVYKNDS</sequence>
<keyword evidence="5 6" id="KW-0413">Isomerase</keyword>
<dbReference type="EMBL" id="AP029170">
    <property type="protein sequence ID" value="BFD46260.1"/>
    <property type="molecule type" value="Genomic_DNA"/>
</dbReference>
<dbReference type="InterPro" id="IPR029066">
    <property type="entry name" value="PLP-binding_barrel"/>
</dbReference>
<feature type="modified residue" description="N6-(pyridoxal phosphate)lysine" evidence="6 7">
    <location>
        <position position="36"/>
    </location>
</feature>
<feature type="binding site" evidence="6 8">
    <location>
        <position position="306"/>
    </location>
    <ligand>
        <name>substrate</name>
    </ligand>
</feature>
<dbReference type="EC" id="5.1.1.1" evidence="3 6"/>
<evidence type="ECO:0000256" key="8">
    <source>
        <dbReference type="PIRSR" id="PIRSR600821-52"/>
    </source>
</evidence>
<gene>
    <name evidence="10" type="ORF">DMENIID0002_09060</name>
</gene>
<proteinExistence type="inferred from homology"/>
<dbReference type="SUPFAM" id="SSF50621">
    <property type="entry name" value="Alanine racemase C-terminal domain-like"/>
    <property type="match status" value="1"/>
</dbReference>
<feature type="domain" description="Alanine racemase C-terminal" evidence="9">
    <location>
        <begin position="237"/>
        <end position="363"/>
    </location>
</feature>
<reference evidence="10" key="1">
    <citation type="submission" date="2024-01" db="EMBL/GenBank/DDBJ databases">
        <title>Sequencing the genomes of a sandfly, Sergentomyia squamirostris, and its two endosymbionts.</title>
        <authorList>
            <person name="Itokawa K."/>
            <person name="Sanjoba C."/>
        </authorList>
    </citation>
    <scope>NUCLEOTIDE SEQUENCE</scope>
    <source>
        <strain evidence="10">RiSSQ</strain>
    </source>
</reference>
<dbReference type="CDD" id="cd00430">
    <property type="entry name" value="PLPDE_III_AR"/>
    <property type="match status" value="1"/>
</dbReference>
<feature type="active site" description="Proton acceptor; specific for L-alanine" evidence="6">
    <location>
        <position position="258"/>
    </location>
</feature>
<dbReference type="PANTHER" id="PTHR30511">
    <property type="entry name" value="ALANINE RACEMASE"/>
    <property type="match status" value="1"/>
</dbReference>
<accession>A0AAT9G925</accession>
<dbReference type="SUPFAM" id="SSF51419">
    <property type="entry name" value="PLP-binding barrel"/>
    <property type="match status" value="1"/>
</dbReference>
<feature type="active site" description="Proton acceptor; specific for D-alanine" evidence="6">
    <location>
        <position position="36"/>
    </location>
</feature>
<dbReference type="PANTHER" id="PTHR30511:SF0">
    <property type="entry name" value="ALANINE RACEMASE, CATABOLIC-RELATED"/>
    <property type="match status" value="1"/>
</dbReference>
<evidence type="ECO:0000256" key="2">
    <source>
        <dbReference type="ARBA" id="ARBA00001933"/>
    </source>
</evidence>
<feature type="binding site" evidence="6 8">
    <location>
        <position position="135"/>
    </location>
    <ligand>
        <name>substrate</name>
    </ligand>
</feature>
<keyword evidence="4 6" id="KW-0663">Pyridoxal phosphate</keyword>
<evidence type="ECO:0000256" key="3">
    <source>
        <dbReference type="ARBA" id="ARBA00013089"/>
    </source>
</evidence>
<dbReference type="InterPro" id="IPR001608">
    <property type="entry name" value="Ala_racemase_N"/>
</dbReference>
<comment type="similarity">
    <text evidence="6">Belongs to the alanine racemase family.</text>
</comment>
<name>A0AAT9G925_9RICK</name>
<dbReference type="Pfam" id="PF01168">
    <property type="entry name" value="Ala_racemase_N"/>
    <property type="match status" value="1"/>
</dbReference>
<dbReference type="InterPro" id="IPR009006">
    <property type="entry name" value="Ala_racemase/Decarboxylase_C"/>
</dbReference>
<comment type="pathway">
    <text evidence="6">Amino-acid biosynthesis; D-alanine biosynthesis; D-alanine from L-alanine: step 1/1.</text>
</comment>
<dbReference type="NCBIfam" id="TIGR00492">
    <property type="entry name" value="alr"/>
    <property type="match status" value="1"/>
</dbReference>
<dbReference type="GO" id="GO:0005829">
    <property type="term" value="C:cytosol"/>
    <property type="evidence" value="ECO:0007669"/>
    <property type="project" value="TreeGrafter"/>
</dbReference>
<dbReference type="SMART" id="SM01005">
    <property type="entry name" value="Ala_racemase_C"/>
    <property type="match status" value="1"/>
</dbReference>
<evidence type="ECO:0000256" key="5">
    <source>
        <dbReference type="ARBA" id="ARBA00023235"/>
    </source>
</evidence>
<evidence type="ECO:0000256" key="7">
    <source>
        <dbReference type="PIRSR" id="PIRSR600821-50"/>
    </source>
</evidence>
<dbReference type="HAMAP" id="MF_01201">
    <property type="entry name" value="Ala_racemase"/>
    <property type="match status" value="1"/>
</dbReference>
<evidence type="ECO:0000256" key="4">
    <source>
        <dbReference type="ARBA" id="ARBA00022898"/>
    </source>
</evidence>
<dbReference type="GO" id="GO:0008784">
    <property type="term" value="F:alanine racemase activity"/>
    <property type="evidence" value="ECO:0007669"/>
    <property type="project" value="UniProtKB-UniRule"/>
</dbReference>
<protein>
    <recommendedName>
        <fullName evidence="3 6">Alanine racemase</fullName>
        <ecNumber evidence="3 6">5.1.1.1</ecNumber>
    </recommendedName>
</protein>
<dbReference type="AlphaFoldDB" id="A0AAT9G925"/>
<dbReference type="NCBIfam" id="NF000792">
    <property type="entry name" value="PRK00053.2-3"/>
    <property type="match status" value="1"/>
</dbReference>
<comment type="function">
    <text evidence="6">Catalyzes the interconversion of L-alanine and D-alanine. May also act on other amino acids.</text>
</comment>